<sequence length="142" mass="15372">MRIASSKEELDNCLALTPSSLEFVDDSPRAIDQCNGATPSMNPHSSHIGGSQPPPFSHSGLHRGNHCPRWSTPQEKQVCLLKHGLTYLGFRVSQGGKSIDPELIRPVVEFPTPTTSSMVNSFPGSLVDPEPIIPPDTADELM</sequence>
<organism evidence="2 3">
    <name type="scientific">Lepeophtheirus salmonis</name>
    <name type="common">Salmon louse</name>
    <name type="synonym">Caligus salmonis</name>
    <dbReference type="NCBI Taxonomy" id="72036"/>
    <lineage>
        <taxon>Eukaryota</taxon>
        <taxon>Metazoa</taxon>
        <taxon>Ecdysozoa</taxon>
        <taxon>Arthropoda</taxon>
        <taxon>Crustacea</taxon>
        <taxon>Multicrustacea</taxon>
        <taxon>Hexanauplia</taxon>
        <taxon>Copepoda</taxon>
        <taxon>Siphonostomatoida</taxon>
        <taxon>Caligidae</taxon>
        <taxon>Lepeophtheirus</taxon>
    </lineage>
</organism>
<dbReference type="AlphaFoldDB" id="A0A7R8CVL7"/>
<dbReference type="EMBL" id="HG994584">
    <property type="protein sequence ID" value="CAF2945914.1"/>
    <property type="molecule type" value="Genomic_DNA"/>
</dbReference>
<dbReference type="Proteomes" id="UP000675881">
    <property type="component" value="Chromosome 5"/>
</dbReference>
<feature type="region of interest" description="Disordered" evidence="1">
    <location>
        <begin position="121"/>
        <end position="142"/>
    </location>
</feature>
<reference evidence="2" key="1">
    <citation type="submission" date="2021-02" db="EMBL/GenBank/DDBJ databases">
        <authorList>
            <person name="Bekaert M."/>
        </authorList>
    </citation>
    <scope>NUCLEOTIDE SEQUENCE</scope>
    <source>
        <strain evidence="2">IoA-00</strain>
    </source>
</reference>
<keyword evidence="3" id="KW-1185">Reference proteome</keyword>
<accession>A0A7R8CVL7</accession>
<name>A0A7R8CVL7_LEPSM</name>
<protein>
    <submittedName>
        <fullName evidence="2">(salmon louse) hypothetical protein</fullName>
    </submittedName>
</protein>
<evidence type="ECO:0000313" key="3">
    <source>
        <dbReference type="Proteomes" id="UP000675881"/>
    </source>
</evidence>
<dbReference type="GO" id="GO:0071897">
    <property type="term" value="P:DNA biosynthetic process"/>
    <property type="evidence" value="ECO:0007669"/>
    <property type="project" value="UniProtKB-ARBA"/>
</dbReference>
<dbReference type="SUPFAM" id="SSF56672">
    <property type="entry name" value="DNA/RNA polymerases"/>
    <property type="match status" value="1"/>
</dbReference>
<evidence type="ECO:0000313" key="2">
    <source>
        <dbReference type="EMBL" id="CAF2945914.1"/>
    </source>
</evidence>
<proteinExistence type="predicted"/>
<feature type="compositionally biased region" description="Polar residues" evidence="1">
    <location>
        <begin position="35"/>
        <end position="49"/>
    </location>
</feature>
<evidence type="ECO:0000256" key="1">
    <source>
        <dbReference type="SAM" id="MobiDB-lite"/>
    </source>
</evidence>
<dbReference type="InterPro" id="IPR043502">
    <property type="entry name" value="DNA/RNA_pol_sf"/>
</dbReference>
<feature type="region of interest" description="Disordered" evidence="1">
    <location>
        <begin position="35"/>
        <end position="69"/>
    </location>
</feature>
<gene>
    <name evidence="2" type="ORF">LSAA_10392</name>
</gene>